<keyword evidence="1" id="KW-1133">Transmembrane helix</keyword>
<sequence length="251" mass="26214">MTKQRRWLVWFSVAWGVVLVVAALYAIANGHATVKEQRTITQAQPVVDRATEAVVVAAGPVAARIGGYDQRETCNVTVARAGLNFQRTINLYTSPGEEKALLKGLADRLPKGYRASLVGDSLYADAGEFIRVTGMVAGPGQVRVLAATGCRPAGDGPVRAKEQPDRPPVAAVFAALGVEPLDWAAYHAGCVDTTVATTRSAVAGPLTAKFAGRELIVGAPELVVFRDGAASVVVTATAGSVSVSRTVTTCR</sequence>
<comment type="caution">
    <text evidence="2">The sequence shown here is derived from an EMBL/GenBank/DDBJ whole genome shotgun (WGS) entry which is preliminary data.</text>
</comment>
<dbReference type="RefSeq" id="WP_197006502.1">
    <property type="nucleotide sequence ID" value="NZ_BONS01000006.1"/>
</dbReference>
<dbReference type="Proteomes" id="UP000622552">
    <property type="component" value="Unassembled WGS sequence"/>
</dbReference>
<keyword evidence="1" id="KW-0812">Transmembrane</keyword>
<dbReference type="EMBL" id="JADOUF010000001">
    <property type="protein sequence ID" value="MBG6139892.1"/>
    <property type="molecule type" value="Genomic_DNA"/>
</dbReference>
<evidence type="ECO:0000256" key="1">
    <source>
        <dbReference type="SAM" id="Phobius"/>
    </source>
</evidence>
<gene>
    <name evidence="2" type="ORF">IW245_006086</name>
</gene>
<keyword evidence="3" id="KW-1185">Reference proteome</keyword>
<protein>
    <submittedName>
        <fullName evidence="2">Uncharacterized protein</fullName>
    </submittedName>
</protein>
<dbReference type="AlphaFoldDB" id="A0A8J7KYZ9"/>
<reference evidence="2" key="1">
    <citation type="submission" date="2020-11" db="EMBL/GenBank/DDBJ databases">
        <title>Sequencing the genomes of 1000 actinobacteria strains.</title>
        <authorList>
            <person name="Klenk H.-P."/>
        </authorList>
    </citation>
    <scope>NUCLEOTIDE SEQUENCE</scope>
    <source>
        <strain evidence="2">DSM 45356</strain>
    </source>
</reference>
<organism evidence="2 3">
    <name type="scientific">Longispora fulva</name>
    <dbReference type="NCBI Taxonomy" id="619741"/>
    <lineage>
        <taxon>Bacteria</taxon>
        <taxon>Bacillati</taxon>
        <taxon>Actinomycetota</taxon>
        <taxon>Actinomycetes</taxon>
        <taxon>Micromonosporales</taxon>
        <taxon>Micromonosporaceae</taxon>
        <taxon>Longispora</taxon>
    </lineage>
</organism>
<keyword evidence="1" id="KW-0472">Membrane</keyword>
<proteinExistence type="predicted"/>
<evidence type="ECO:0000313" key="3">
    <source>
        <dbReference type="Proteomes" id="UP000622552"/>
    </source>
</evidence>
<feature type="transmembrane region" description="Helical" evidence="1">
    <location>
        <begin position="7"/>
        <end position="28"/>
    </location>
</feature>
<name>A0A8J7KYZ9_9ACTN</name>
<accession>A0A8J7KYZ9</accession>
<evidence type="ECO:0000313" key="2">
    <source>
        <dbReference type="EMBL" id="MBG6139892.1"/>
    </source>
</evidence>